<dbReference type="EMBL" id="LR796277">
    <property type="protein sequence ID" value="CAB4133873.1"/>
    <property type="molecule type" value="Genomic_DNA"/>
</dbReference>
<proteinExistence type="predicted"/>
<gene>
    <name evidence="1" type="ORF">UFOVP264_49</name>
</gene>
<reference evidence="1" key="1">
    <citation type="submission" date="2020-04" db="EMBL/GenBank/DDBJ databases">
        <authorList>
            <person name="Chiriac C."/>
            <person name="Salcher M."/>
            <person name="Ghai R."/>
            <person name="Kavagutti S V."/>
        </authorList>
    </citation>
    <scope>NUCLEOTIDE SEQUENCE</scope>
</reference>
<sequence>MTKDSNSYMQMCLKLEGMDDLYLRIPTYWDAVKNQWIGFIKTPKTKRVIAANAKNSFELQNAFNIEMSKIMHESKEMGEEVFEMFKPLSYWEKNE</sequence>
<protein>
    <submittedName>
        <fullName evidence="1">Uncharacterized protein</fullName>
    </submittedName>
</protein>
<accession>A0A6J5LKJ4</accession>
<evidence type="ECO:0000313" key="1">
    <source>
        <dbReference type="EMBL" id="CAB4133873.1"/>
    </source>
</evidence>
<organism evidence="1">
    <name type="scientific">uncultured Caudovirales phage</name>
    <dbReference type="NCBI Taxonomy" id="2100421"/>
    <lineage>
        <taxon>Viruses</taxon>
        <taxon>Duplodnaviria</taxon>
        <taxon>Heunggongvirae</taxon>
        <taxon>Uroviricota</taxon>
        <taxon>Caudoviricetes</taxon>
        <taxon>Peduoviridae</taxon>
        <taxon>Maltschvirus</taxon>
        <taxon>Maltschvirus maltsch</taxon>
    </lineage>
</organism>
<name>A0A6J5LKJ4_9CAUD</name>